<reference evidence="3 4" key="1">
    <citation type="journal article" date="2007" name="Nature">
        <title>Light stimulates growth of proteorhodopsin-containing marine Flavobacteria.</title>
        <authorList>
            <person name="Gomez-Consarnau L."/>
            <person name="Gonzalez J.M."/>
            <person name="Coll-Llado M."/>
            <person name="Gourdon P."/>
            <person name="Pascher T."/>
            <person name="Neutze R."/>
            <person name="Pedros-Alio C."/>
            <person name="Pinhassi J."/>
        </authorList>
    </citation>
    <scope>NUCLEOTIDE SEQUENCE [LARGE SCALE GENOMIC DNA]</scope>
    <source>
        <strain evidence="3 4">MED217</strain>
    </source>
</reference>
<evidence type="ECO:0008006" key="5">
    <source>
        <dbReference type="Google" id="ProtNLM"/>
    </source>
</evidence>
<dbReference type="InterPro" id="IPR032272">
    <property type="entry name" value="DUF4834"/>
</dbReference>
<organism evidence="3 4">
    <name type="scientific">Leeuwenhoekiella blandensis (strain CECT 7118 / CCUG 51940 / KCTC 22103 / MED217)</name>
    <name type="common">Flavobacterium sp. (strain MED217)</name>
    <dbReference type="NCBI Taxonomy" id="398720"/>
    <lineage>
        <taxon>Bacteria</taxon>
        <taxon>Pseudomonadati</taxon>
        <taxon>Bacteroidota</taxon>
        <taxon>Flavobacteriia</taxon>
        <taxon>Flavobacteriales</taxon>
        <taxon>Flavobacteriaceae</taxon>
        <taxon>Leeuwenhoekiella</taxon>
    </lineage>
</organism>
<protein>
    <recommendedName>
        <fullName evidence="5">DUF4834 domain-containing protein</fullName>
    </recommendedName>
</protein>
<dbReference type="AlphaFoldDB" id="A3XNF8"/>
<keyword evidence="4" id="KW-1185">Reference proteome</keyword>
<dbReference type="eggNOG" id="ENOG5032ZJC">
    <property type="taxonomic scope" value="Bacteria"/>
</dbReference>
<dbReference type="Pfam" id="PF16118">
    <property type="entry name" value="DUF4834"/>
    <property type="match status" value="1"/>
</dbReference>
<evidence type="ECO:0000256" key="2">
    <source>
        <dbReference type="SAM" id="Phobius"/>
    </source>
</evidence>
<gene>
    <name evidence="3" type="ORF">MED217_10232</name>
</gene>
<feature type="transmembrane region" description="Helical" evidence="2">
    <location>
        <begin position="15"/>
        <end position="33"/>
    </location>
</feature>
<comment type="caution">
    <text evidence="3">The sequence shown here is derived from an EMBL/GenBank/DDBJ whole genome shotgun (WGS) entry which is preliminary data.</text>
</comment>
<keyword evidence="2" id="KW-0472">Membrane</keyword>
<evidence type="ECO:0000313" key="4">
    <source>
        <dbReference type="Proteomes" id="UP000001601"/>
    </source>
</evidence>
<evidence type="ECO:0000256" key="1">
    <source>
        <dbReference type="SAM" id="MobiDB-lite"/>
    </source>
</evidence>
<dbReference type="EMBL" id="AANC01000006">
    <property type="protein sequence ID" value="EAQ48919.1"/>
    <property type="molecule type" value="Genomic_DNA"/>
</dbReference>
<evidence type="ECO:0000313" key="3">
    <source>
        <dbReference type="EMBL" id="EAQ48919.1"/>
    </source>
</evidence>
<dbReference type="HOGENOM" id="CLU_157095_0_0_10"/>
<dbReference type="Proteomes" id="UP000001601">
    <property type="component" value="Unassembled WGS sequence"/>
</dbReference>
<proteinExistence type="predicted"/>
<keyword evidence="2" id="KW-0812">Transmembrane</keyword>
<name>A3XNF8_LEEBM</name>
<sequence>MLLVNFASNLVSMKFIQTLLIILLIFFGLRILFRLLSPYIMRYLAKKVGQRFQNMAQGYGQQNAPSEKEGETIIDQVPNREKRSNKNVGEYIDYEEID</sequence>
<feature type="region of interest" description="Disordered" evidence="1">
    <location>
        <begin position="78"/>
        <end position="98"/>
    </location>
</feature>
<dbReference type="STRING" id="398720.MED217_10232"/>
<keyword evidence="2" id="KW-1133">Transmembrane helix</keyword>
<accession>A3XNF8</accession>